<dbReference type="EMBL" id="RPFJ01000030">
    <property type="protein sequence ID" value="RPD93445.1"/>
    <property type="molecule type" value="Genomic_DNA"/>
</dbReference>
<keyword evidence="2" id="KW-0378">Hydrolase</keyword>
<feature type="domain" description="HNH endonuclease 5" evidence="1">
    <location>
        <begin position="6"/>
        <end position="49"/>
    </location>
</feature>
<organism evidence="2 3">
    <name type="scientific">Aureibaculum marinum</name>
    <dbReference type="NCBI Taxonomy" id="2487930"/>
    <lineage>
        <taxon>Bacteria</taxon>
        <taxon>Pseudomonadati</taxon>
        <taxon>Bacteroidota</taxon>
        <taxon>Flavobacteriia</taxon>
        <taxon>Flavobacteriales</taxon>
        <taxon>Flavobacteriaceae</taxon>
        <taxon>Aureibaculum</taxon>
    </lineage>
</organism>
<reference evidence="2 3" key="1">
    <citation type="submission" date="2018-11" db="EMBL/GenBank/DDBJ databases">
        <title>Aureibaculum marinum gen. nov., sp. nov., a member of the family Flavobacteriaceae isolated from the Bohai Sea.</title>
        <authorList>
            <person name="Ji X."/>
        </authorList>
    </citation>
    <scope>NUCLEOTIDE SEQUENCE [LARGE SCALE GENOMIC DNA]</scope>
    <source>
        <strain evidence="2 3">BH-SD17</strain>
    </source>
</reference>
<keyword evidence="2" id="KW-0255">Endonuclease</keyword>
<protein>
    <submittedName>
        <fullName evidence="2">HNH endonuclease</fullName>
    </submittedName>
</protein>
<dbReference type="Proteomes" id="UP000270856">
    <property type="component" value="Unassembled WGS sequence"/>
</dbReference>
<dbReference type="RefSeq" id="WP_123898883.1">
    <property type="nucleotide sequence ID" value="NZ_RPFJ01000030.1"/>
</dbReference>
<evidence type="ECO:0000259" key="1">
    <source>
        <dbReference type="Pfam" id="PF14279"/>
    </source>
</evidence>
<dbReference type="GO" id="GO:0004519">
    <property type="term" value="F:endonuclease activity"/>
    <property type="evidence" value="ECO:0007669"/>
    <property type="project" value="UniProtKB-KW"/>
</dbReference>
<evidence type="ECO:0000313" key="3">
    <source>
        <dbReference type="Proteomes" id="UP000270856"/>
    </source>
</evidence>
<proteinExistence type="predicted"/>
<evidence type="ECO:0000313" key="2">
    <source>
        <dbReference type="EMBL" id="RPD93445.1"/>
    </source>
</evidence>
<dbReference type="OrthoDB" id="5184303at2"/>
<dbReference type="InterPro" id="IPR029471">
    <property type="entry name" value="HNH_5"/>
</dbReference>
<gene>
    <name evidence="2" type="ORF">EGM88_13155</name>
</gene>
<name>A0A3N4NDK7_9FLAO</name>
<keyword evidence="2" id="KW-0540">Nuclease</keyword>
<sequence>MTLKKCIWCLKSYPEITFNKRAHTIPKSLGGQNYNKNVCDNCNEYFGNRNSHNGKYSIEEALKETFIITRKRLLSSKQVIKRKVGRFKSKFFEVKVKNGKYSLTIKSSFRFEKGFQNELARAFKRGLYKVYLEELNRQKGMGQEEKYNIIRDFARYDIGDLPVFYFDRKIGAFIMFDRESETPFLFFDRMKYLIKSEKFDEIEFLGHVFGFPVTQFNQKDLEIYFKETKKLKTEFFRGFVKIEKLTDIDLTLSLMND</sequence>
<accession>A0A3N4NDK7</accession>
<keyword evidence="3" id="KW-1185">Reference proteome</keyword>
<dbReference type="Pfam" id="PF14279">
    <property type="entry name" value="HNH_5"/>
    <property type="match status" value="1"/>
</dbReference>
<dbReference type="AlphaFoldDB" id="A0A3N4NDK7"/>
<comment type="caution">
    <text evidence="2">The sequence shown here is derived from an EMBL/GenBank/DDBJ whole genome shotgun (WGS) entry which is preliminary data.</text>
</comment>